<evidence type="ECO:0000256" key="4">
    <source>
        <dbReference type="RuleBase" id="RU004262"/>
    </source>
</evidence>
<dbReference type="GO" id="GO:0005615">
    <property type="term" value="C:extracellular space"/>
    <property type="evidence" value="ECO:0007669"/>
    <property type="project" value="TreeGrafter"/>
</dbReference>
<evidence type="ECO:0000256" key="1">
    <source>
        <dbReference type="ARBA" id="ARBA00004613"/>
    </source>
</evidence>
<sequence>MSQNSYLSKLSAVMHEKVSWIKIPNFVTGMGYPYSSGHFDFYVNGGSKQPGCKDANEYISEMTSQEWKSTLNYLFGPIDSETFETVDKYLLCNHIRALDVFLASIENESCAFMARECSSWSRYLSGECDNHDVVVMGHRADMYKKLINNSPQMKFYLKTDAIYPYCLQ</sequence>
<reference evidence="6" key="1">
    <citation type="submission" date="2020-07" db="EMBL/GenBank/DDBJ databases">
        <title>Multicomponent nature underlies the extraordinary mechanical properties of spider dragline silk.</title>
        <authorList>
            <person name="Kono N."/>
            <person name="Nakamura H."/>
            <person name="Mori M."/>
            <person name="Yoshida Y."/>
            <person name="Ohtoshi R."/>
            <person name="Malay A.D."/>
            <person name="Moran D.A.P."/>
            <person name="Tomita M."/>
            <person name="Numata K."/>
            <person name="Arakawa K."/>
        </authorList>
    </citation>
    <scope>NUCLEOTIDE SEQUENCE</scope>
</reference>
<dbReference type="GO" id="GO:0016298">
    <property type="term" value="F:lipase activity"/>
    <property type="evidence" value="ECO:0007669"/>
    <property type="project" value="InterPro"/>
</dbReference>
<dbReference type="InterPro" id="IPR013818">
    <property type="entry name" value="Lipase"/>
</dbReference>
<dbReference type="SUPFAM" id="SSF53474">
    <property type="entry name" value="alpha/beta-Hydrolases"/>
    <property type="match status" value="1"/>
</dbReference>
<evidence type="ECO:0000256" key="3">
    <source>
        <dbReference type="ARBA" id="ARBA00022525"/>
    </source>
</evidence>
<dbReference type="InterPro" id="IPR029058">
    <property type="entry name" value="AB_hydrolase_fold"/>
</dbReference>
<dbReference type="GO" id="GO:0016042">
    <property type="term" value="P:lipid catabolic process"/>
    <property type="evidence" value="ECO:0007669"/>
    <property type="project" value="TreeGrafter"/>
</dbReference>
<dbReference type="EMBL" id="BMAO01013052">
    <property type="protein sequence ID" value="GFQ85909.1"/>
    <property type="molecule type" value="Genomic_DNA"/>
</dbReference>
<comment type="subcellular location">
    <subcellularLocation>
        <location evidence="1">Secreted</location>
    </subcellularLocation>
</comment>
<dbReference type="Pfam" id="PF00151">
    <property type="entry name" value="Lipase"/>
    <property type="match status" value="1"/>
</dbReference>
<dbReference type="InterPro" id="IPR000734">
    <property type="entry name" value="TAG_lipase"/>
</dbReference>
<dbReference type="Proteomes" id="UP000887116">
    <property type="component" value="Unassembled WGS sequence"/>
</dbReference>
<evidence type="ECO:0000256" key="2">
    <source>
        <dbReference type="ARBA" id="ARBA00010701"/>
    </source>
</evidence>
<dbReference type="PANTHER" id="PTHR11610">
    <property type="entry name" value="LIPASE"/>
    <property type="match status" value="1"/>
</dbReference>
<keyword evidence="7" id="KW-1185">Reference proteome</keyword>
<protein>
    <submittedName>
        <fullName evidence="6">Lipase domain-containing protein</fullName>
    </submittedName>
</protein>
<proteinExistence type="inferred from homology"/>
<evidence type="ECO:0000313" key="7">
    <source>
        <dbReference type="Proteomes" id="UP000887116"/>
    </source>
</evidence>
<gene>
    <name evidence="6" type="primary">AVEN_245214_1</name>
    <name evidence="6" type="ORF">TNCT_541301</name>
</gene>
<comment type="similarity">
    <text evidence="2 4">Belongs to the AB hydrolase superfamily. Lipase family.</text>
</comment>
<comment type="caution">
    <text evidence="6">The sequence shown here is derived from an EMBL/GenBank/DDBJ whole genome shotgun (WGS) entry which is preliminary data.</text>
</comment>
<dbReference type="Gene3D" id="3.40.50.1820">
    <property type="entry name" value="alpha/beta hydrolase"/>
    <property type="match status" value="1"/>
</dbReference>
<dbReference type="AlphaFoldDB" id="A0A8X6KUS6"/>
<dbReference type="OrthoDB" id="6423666at2759"/>
<name>A0A8X6KUS6_TRICU</name>
<evidence type="ECO:0000313" key="6">
    <source>
        <dbReference type="EMBL" id="GFQ85909.1"/>
    </source>
</evidence>
<dbReference type="PANTHER" id="PTHR11610:SF181">
    <property type="entry name" value="INACTIVE PANCREATIC LIPASE-RELATED PROTEIN 1-LIKE"/>
    <property type="match status" value="1"/>
</dbReference>
<evidence type="ECO:0000259" key="5">
    <source>
        <dbReference type="Pfam" id="PF00151"/>
    </source>
</evidence>
<accession>A0A8X6KUS6</accession>
<organism evidence="6 7">
    <name type="scientific">Trichonephila clavata</name>
    <name type="common">Joro spider</name>
    <name type="synonym">Nephila clavata</name>
    <dbReference type="NCBI Taxonomy" id="2740835"/>
    <lineage>
        <taxon>Eukaryota</taxon>
        <taxon>Metazoa</taxon>
        <taxon>Ecdysozoa</taxon>
        <taxon>Arthropoda</taxon>
        <taxon>Chelicerata</taxon>
        <taxon>Arachnida</taxon>
        <taxon>Araneae</taxon>
        <taxon>Araneomorphae</taxon>
        <taxon>Entelegynae</taxon>
        <taxon>Araneoidea</taxon>
        <taxon>Nephilidae</taxon>
        <taxon>Trichonephila</taxon>
    </lineage>
</organism>
<feature type="domain" description="Lipase" evidence="5">
    <location>
        <begin position="27"/>
        <end position="165"/>
    </location>
</feature>
<keyword evidence="3" id="KW-0964">Secreted</keyword>